<name>A0A9R1W0U7_LACSA</name>
<dbReference type="SMART" id="SM00579">
    <property type="entry name" value="FBD"/>
    <property type="match status" value="1"/>
</dbReference>
<dbReference type="Pfam" id="PF00646">
    <property type="entry name" value="F-box"/>
    <property type="match status" value="1"/>
</dbReference>
<dbReference type="InterPro" id="IPR032675">
    <property type="entry name" value="LRR_dom_sf"/>
</dbReference>
<dbReference type="Gene3D" id="3.80.10.10">
    <property type="entry name" value="Ribonuclease Inhibitor"/>
    <property type="match status" value="1"/>
</dbReference>
<dbReference type="InterPro" id="IPR006566">
    <property type="entry name" value="FBD"/>
</dbReference>
<keyword evidence="3" id="KW-1185">Reference proteome</keyword>
<feature type="domain" description="F-box" evidence="1">
    <location>
        <begin position="8"/>
        <end position="60"/>
    </location>
</feature>
<accession>A0A9R1W0U7</accession>
<dbReference type="PROSITE" id="PS50181">
    <property type="entry name" value="FBOX"/>
    <property type="match status" value="1"/>
</dbReference>
<dbReference type="SUPFAM" id="SSF81383">
    <property type="entry name" value="F-box domain"/>
    <property type="match status" value="1"/>
</dbReference>
<dbReference type="Pfam" id="PF08387">
    <property type="entry name" value="FBD"/>
    <property type="match status" value="1"/>
</dbReference>
<protein>
    <recommendedName>
        <fullName evidence="1">F-box domain-containing protein</fullName>
    </recommendedName>
</protein>
<dbReference type="CDD" id="cd22160">
    <property type="entry name" value="F-box_AtFBL13-like"/>
    <property type="match status" value="1"/>
</dbReference>
<dbReference type="OrthoDB" id="1298252at2759"/>
<dbReference type="InterPro" id="IPR053781">
    <property type="entry name" value="F-box_AtFBL13-like"/>
</dbReference>
<dbReference type="Proteomes" id="UP000235145">
    <property type="component" value="Unassembled WGS sequence"/>
</dbReference>
<proteinExistence type="predicted"/>
<dbReference type="Pfam" id="PF24758">
    <property type="entry name" value="LRR_At5g56370"/>
    <property type="match status" value="1"/>
</dbReference>
<dbReference type="InterPro" id="IPR055411">
    <property type="entry name" value="LRR_FXL15/At3g58940/PEG3-like"/>
</dbReference>
<sequence length="429" mass="49374">MSWRSKNEDRLSSLPEEILSHILSLMPTSFAVRTSLLSKRWKYCWRLITNLDLNDYYLGFDFKCFSKYVDQVLEHCKASQLKSFKLGLFRTSVQKSDVAKWINEAIRLNVSEVDIQVRKFGLPLSLFTCKTLTKLRLVGSFDDSDVFNGESPVVMLPGLQTLDLNVSRISCVNLFRFIHGCPVLESLSLEILWPDDEVDYNFNIPTLKRLELRMSSLYTSKVVLNVPNLEYLFAGGYICPDFVMEDLSSLVEATVFFNGGLTDYRQKVELLKGLSGVKSLSLFTSTLNEFVHSHLPKFLNLKHLDLKDSYFKSPWILVTQILESSPELEHLCFEEPEDNGWIEPESVPTCMLSHLRTMKITKCQGRKCDIQFLEYILGNSEVLKTITIICGSMRMKDEMEMCARLLKFPRASRFCEIHFFGKWLNSSTG</sequence>
<evidence type="ECO:0000313" key="2">
    <source>
        <dbReference type="EMBL" id="KAJ0213938.1"/>
    </source>
</evidence>
<dbReference type="InterPro" id="IPR036047">
    <property type="entry name" value="F-box-like_dom_sf"/>
</dbReference>
<evidence type="ECO:0000313" key="3">
    <source>
        <dbReference type="Proteomes" id="UP000235145"/>
    </source>
</evidence>
<dbReference type="EMBL" id="NBSK02000004">
    <property type="protein sequence ID" value="KAJ0213938.1"/>
    <property type="molecule type" value="Genomic_DNA"/>
</dbReference>
<dbReference type="PANTHER" id="PTHR31900:SF31">
    <property type="entry name" value="F-BOX_LRR-REPEAT PROTEIN 13-LIKE"/>
    <property type="match status" value="1"/>
</dbReference>
<comment type="caution">
    <text evidence="2">The sequence shown here is derived from an EMBL/GenBank/DDBJ whole genome shotgun (WGS) entry which is preliminary data.</text>
</comment>
<dbReference type="InterPro" id="IPR050232">
    <property type="entry name" value="FBL13/AtMIF1-like"/>
</dbReference>
<evidence type="ECO:0000259" key="1">
    <source>
        <dbReference type="PROSITE" id="PS50181"/>
    </source>
</evidence>
<dbReference type="PANTHER" id="PTHR31900">
    <property type="entry name" value="F-BOX/RNI SUPERFAMILY PROTEIN-RELATED"/>
    <property type="match status" value="1"/>
</dbReference>
<reference evidence="2 3" key="1">
    <citation type="journal article" date="2017" name="Nat. Commun.">
        <title>Genome assembly with in vitro proximity ligation data and whole-genome triplication in lettuce.</title>
        <authorList>
            <person name="Reyes-Chin-Wo S."/>
            <person name="Wang Z."/>
            <person name="Yang X."/>
            <person name="Kozik A."/>
            <person name="Arikit S."/>
            <person name="Song C."/>
            <person name="Xia L."/>
            <person name="Froenicke L."/>
            <person name="Lavelle D.O."/>
            <person name="Truco M.J."/>
            <person name="Xia R."/>
            <person name="Zhu S."/>
            <person name="Xu C."/>
            <person name="Xu H."/>
            <person name="Xu X."/>
            <person name="Cox K."/>
            <person name="Korf I."/>
            <person name="Meyers B.C."/>
            <person name="Michelmore R.W."/>
        </authorList>
    </citation>
    <scope>NUCLEOTIDE SEQUENCE [LARGE SCALE GENOMIC DNA]</scope>
    <source>
        <strain evidence="3">cv. Salinas</strain>
        <tissue evidence="2">Seedlings</tissue>
    </source>
</reference>
<dbReference type="Gene3D" id="1.20.1280.50">
    <property type="match status" value="1"/>
</dbReference>
<organism evidence="2 3">
    <name type="scientific">Lactuca sativa</name>
    <name type="common">Garden lettuce</name>
    <dbReference type="NCBI Taxonomy" id="4236"/>
    <lineage>
        <taxon>Eukaryota</taxon>
        <taxon>Viridiplantae</taxon>
        <taxon>Streptophyta</taxon>
        <taxon>Embryophyta</taxon>
        <taxon>Tracheophyta</taxon>
        <taxon>Spermatophyta</taxon>
        <taxon>Magnoliopsida</taxon>
        <taxon>eudicotyledons</taxon>
        <taxon>Gunneridae</taxon>
        <taxon>Pentapetalae</taxon>
        <taxon>asterids</taxon>
        <taxon>campanulids</taxon>
        <taxon>Asterales</taxon>
        <taxon>Asteraceae</taxon>
        <taxon>Cichorioideae</taxon>
        <taxon>Cichorieae</taxon>
        <taxon>Lactucinae</taxon>
        <taxon>Lactuca</taxon>
    </lineage>
</organism>
<dbReference type="SUPFAM" id="SSF52047">
    <property type="entry name" value="RNI-like"/>
    <property type="match status" value="1"/>
</dbReference>
<dbReference type="InterPro" id="IPR001810">
    <property type="entry name" value="F-box_dom"/>
</dbReference>
<dbReference type="AlphaFoldDB" id="A0A9R1W0U7"/>
<gene>
    <name evidence="2" type="ORF">LSAT_V11C400168780</name>
</gene>